<feature type="region of interest" description="Disordered" evidence="1">
    <location>
        <begin position="1"/>
        <end position="25"/>
    </location>
</feature>
<evidence type="ECO:0000256" key="1">
    <source>
        <dbReference type="SAM" id="MobiDB-lite"/>
    </source>
</evidence>
<evidence type="ECO:0000313" key="3">
    <source>
        <dbReference type="EMBL" id="PQQ17196.1"/>
    </source>
</evidence>
<keyword evidence="2" id="KW-0472">Membrane</keyword>
<protein>
    <submittedName>
        <fullName evidence="3">Uncharacterized protein</fullName>
    </submittedName>
</protein>
<keyword evidence="4" id="KW-1185">Reference proteome</keyword>
<dbReference type="PANTHER" id="PTHR33333:SF43">
    <property type="match status" value="1"/>
</dbReference>
<name>A0A315ASD8_PRUYE</name>
<accession>A0A315ASD8</accession>
<dbReference type="Proteomes" id="UP000250321">
    <property type="component" value="Unassembled WGS sequence"/>
</dbReference>
<evidence type="ECO:0000313" key="4">
    <source>
        <dbReference type="Proteomes" id="UP000250321"/>
    </source>
</evidence>
<feature type="region of interest" description="Disordered" evidence="1">
    <location>
        <begin position="52"/>
        <end position="81"/>
    </location>
</feature>
<feature type="transmembrane region" description="Helical" evidence="2">
    <location>
        <begin position="27"/>
        <end position="47"/>
    </location>
</feature>
<dbReference type="AlphaFoldDB" id="A0A315ASD8"/>
<keyword evidence="2" id="KW-0812">Transmembrane</keyword>
<proteinExistence type="predicted"/>
<comment type="caution">
    <text evidence="3">The sequence shown here is derived from an EMBL/GenBank/DDBJ whole genome shotgun (WGS) entry which is preliminary data.</text>
</comment>
<dbReference type="OrthoDB" id="1390988at2759"/>
<dbReference type="EMBL" id="PJQY01000161">
    <property type="protein sequence ID" value="PQQ17196.1"/>
    <property type="molecule type" value="Genomic_DNA"/>
</dbReference>
<dbReference type="PANTHER" id="PTHR33333">
    <property type="entry name" value="ERYTHROCYTE MEMBRANE PROTEIN 1-LIKE"/>
    <property type="match status" value="1"/>
</dbReference>
<sequence>MGANESREGSGNNEENGGDLRNDKADLSTGAIAAGAVAGAALLAYGFSRLVSGSGSGSEPKQKGKTMKAPGRGGEQILRDDFARDPKAYFKDLHRK</sequence>
<reference evidence="3 4" key="1">
    <citation type="submission" date="2018-02" db="EMBL/GenBank/DDBJ databases">
        <title>Draft genome of wild Prunus yedoensis var. nudiflora.</title>
        <authorList>
            <person name="Baek S."/>
            <person name="Kim J.-H."/>
            <person name="Choi K."/>
            <person name="Kim G.-B."/>
            <person name="Cho A."/>
            <person name="Jang H."/>
            <person name="Shin C.-H."/>
            <person name="Yu H.-J."/>
            <person name="Mun J.-H."/>
        </authorList>
    </citation>
    <scope>NUCLEOTIDE SEQUENCE [LARGE SCALE GENOMIC DNA]</scope>
    <source>
        <strain evidence="4">cv. Jeju island</strain>
        <tissue evidence="3">Leaf</tissue>
    </source>
</reference>
<keyword evidence="2" id="KW-1133">Transmembrane helix</keyword>
<evidence type="ECO:0000256" key="2">
    <source>
        <dbReference type="SAM" id="Phobius"/>
    </source>
</evidence>
<gene>
    <name evidence="3" type="ORF">Pyn_20834</name>
</gene>
<organism evidence="3 4">
    <name type="scientific">Prunus yedoensis var. nudiflora</name>
    <dbReference type="NCBI Taxonomy" id="2094558"/>
    <lineage>
        <taxon>Eukaryota</taxon>
        <taxon>Viridiplantae</taxon>
        <taxon>Streptophyta</taxon>
        <taxon>Embryophyta</taxon>
        <taxon>Tracheophyta</taxon>
        <taxon>Spermatophyta</taxon>
        <taxon>Magnoliopsida</taxon>
        <taxon>eudicotyledons</taxon>
        <taxon>Gunneridae</taxon>
        <taxon>Pentapetalae</taxon>
        <taxon>rosids</taxon>
        <taxon>fabids</taxon>
        <taxon>Rosales</taxon>
        <taxon>Rosaceae</taxon>
        <taxon>Amygdaloideae</taxon>
        <taxon>Amygdaleae</taxon>
        <taxon>Prunus</taxon>
    </lineage>
</organism>
<dbReference type="InterPro" id="IPR039926">
    <property type="entry name" value="Egg_app_1"/>
</dbReference>